<feature type="domain" description="Integrase p58-like C-terminal" evidence="2">
    <location>
        <begin position="223"/>
        <end position="254"/>
    </location>
</feature>
<dbReference type="OrthoDB" id="427767at2759"/>
<dbReference type="AlphaFoldDB" id="A0A6J8A4P9"/>
<dbReference type="Pfam" id="PF22938">
    <property type="entry name" value="Integrase_p58_C"/>
    <property type="match status" value="1"/>
</dbReference>
<gene>
    <name evidence="3" type="ORF">MCOR_3298</name>
</gene>
<keyword evidence="1" id="KW-0175">Coiled coil</keyword>
<keyword evidence="4" id="KW-1185">Reference proteome</keyword>
<proteinExistence type="predicted"/>
<name>A0A6J8A4P9_MYTCO</name>
<evidence type="ECO:0000256" key="1">
    <source>
        <dbReference type="SAM" id="Coils"/>
    </source>
</evidence>
<feature type="coiled-coil region" evidence="1">
    <location>
        <begin position="399"/>
        <end position="469"/>
    </location>
</feature>
<dbReference type="Proteomes" id="UP000507470">
    <property type="component" value="Unassembled WGS sequence"/>
</dbReference>
<sequence>MCLDCLASSTLFSCLGLQSGSFSWKKKSSQRQLSSQNMDCMNTVKCHLGCAMYRAPFKDVWSSFLEDYSGRLSLYILMKRPTNEQIRRSIPTSHQTELNDQWTNFKTEVDDVKELNSNVTVRAVLTRSQTQPGWLAKYSAKDMQSFQKRKPRPEVFAPMENRRKITDRETCASLRPAQEKISRPMQRDKNVTMTHDLLTTNMRLGPWFISLTRPSIRNFKLHGPLIITRILSSVVYEISDKSRTEVVHHDRLKPCNEDIPAWAEARMTEMFQCSKCEMSLNKRGTIQHFMFKHAPLDGIPYLCIKCNFKGLSEGKWFQHLRAMVGTPHREDSSEHSRIISKTPYQVLVGVDVVKVTSTMEEFVPDYDEEIVEVELVEVFQDEQQEVPTQDVQLTIQQLHMQHQEEIKNIEEKCQKEIKNINRKHNFEYQRFGHFIERQEKTKQGLQNEINKLKHKLKQLEQQETDYYNDVPLKKMRKFTFLLSALVVLVGCNSIKHEQEKEDGGNMNGRYLVASGGNQGVPFNDDYKSKGHEYFDVYSPEIATHYGEVFWTDLGNNPIPKEIIERFSGKVMAITGYEQDQVMVNPVGKPGLDPQNDLSVPINWAYNHHYVAWMTGKYSKLIKIPNPDHNDVSAHGSPMKWEPVDLPSAKDREYKNVPTSQTFSAGNGGESRKSFHGYPDGFAQLIDSPDKWHITPMQIDTRNRDCGATPQDIHNCTVFTPGDEPRQARFGRGIPKEGAIYSGILECPCTSRYGGDPAIYGSSVKTKYIQHHYSLVAEQSCKSYPQSATVCFNAVAMLGVKASKNVTLAISSSVIPSGCSVDLESDGTLTVSYNKFQSTKQCSTSSKRTGRANFDIGVSMKVEISDISTISLIGPADAWFGVGFNATNMANSPYTLIVNSTGVYEQQIGTCGTGAEHCPGNPLEKNITLLSNSVSNGVRTAVVTRPIKGLTKKHYSFDIKNAQINLISAIGSSQEFAYHKAHSAGIIVLLAEKEPNCICDVGQTGMLCETNGTSCDHFVKNCVPPPTGDVLSQKNPSCSSIGYAGGLRCCSHKRILLDADQPVRPELLRYHMKFRFWFQEYKVDNTKVSHHDLNRIYFQTEAWAGEYDIPPAFAMPGKPIPGYTDWPLNTPTPGTKCNGNCPYGDDCECMHTIEFKWTISNFRLIYAGGHCHAPSCFSMELYRNDTGHEMELLCRQVPVSGKGNIKENKYDEAGYIALPPCLWGDDEGLEPSVLLPKNTPIVSIKHNRNTKMGHYGEMAYWQMRGVNF</sequence>
<evidence type="ECO:0000313" key="4">
    <source>
        <dbReference type="Proteomes" id="UP000507470"/>
    </source>
</evidence>
<dbReference type="InterPro" id="IPR054465">
    <property type="entry name" value="Integrase_p58-like_C"/>
</dbReference>
<organism evidence="3 4">
    <name type="scientific">Mytilus coruscus</name>
    <name type="common">Sea mussel</name>
    <dbReference type="NCBI Taxonomy" id="42192"/>
    <lineage>
        <taxon>Eukaryota</taxon>
        <taxon>Metazoa</taxon>
        <taxon>Spiralia</taxon>
        <taxon>Lophotrochozoa</taxon>
        <taxon>Mollusca</taxon>
        <taxon>Bivalvia</taxon>
        <taxon>Autobranchia</taxon>
        <taxon>Pteriomorphia</taxon>
        <taxon>Mytilida</taxon>
        <taxon>Mytiloidea</taxon>
        <taxon>Mytilidae</taxon>
        <taxon>Mytilinae</taxon>
        <taxon>Mytilus</taxon>
    </lineage>
</organism>
<accession>A0A6J8A4P9</accession>
<evidence type="ECO:0000259" key="2">
    <source>
        <dbReference type="Pfam" id="PF22938"/>
    </source>
</evidence>
<evidence type="ECO:0000313" key="3">
    <source>
        <dbReference type="EMBL" id="CAC5361015.1"/>
    </source>
</evidence>
<protein>
    <recommendedName>
        <fullName evidence="2">Integrase p58-like C-terminal domain-containing protein</fullName>
    </recommendedName>
</protein>
<dbReference type="EMBL" id="CACVKT020000575">
    <property type="protein sequence ID" value="CAC5361015.1"/>
    <property type="molecule type" value="Genomic_DNA"/>
</dbReference>
<reference evidence="3 4" key="1">
    <citation type="submission" date="2020-06" db="EMBL/GenBank/DDBJ databases">
        <authorList>
            <person name="Li R."/>
            <person name="Bekaert M."/>
        </authorList>
    </citation>
    <scope>NUCLEOTIDE SEQUENCE [LARGE SCALE GENOMIC DNA]</scope>
    <source>
        <strain evidence="4">wild</strain>
    </source>
</reference>